<dbReference type="Gene3D" id="1.25.40.10">
    <property type="entry name" value="Tetratricopeptide repeat domain"/>
    <property type="match status" value="1"/>
</dbReference>
<evidence type="ECO:0000313" key="2">
    <source>
        <dbReference type="Proteomes" id="UP000572817"/>
    </source>
</evidence>
<organism evidence="1 2">
    <name type="scientific">Botryosphaeria dothidea</name>
    <dbReference type="NCBI Taxonomy" id="55169"/>
    <lineage>
        <taxon>Eukaryota</taxon>
        <taxon>Fungi</taxon>
        <taxon>Dikarya</taxon>
        <taxon>Ascomycota</taxon>
        <taxon>Pezizomycotina</taxon>
        <taxon>Dothideomycetes</taxon>
        <taxon>Dothideomycetes incertae sedis</taxon>
        <taxon>Botryosphaeriales</taxon>
        <taxon>Botryosphaeriaceae</taxon>
        <taxon>Botryosphaeria</taxon>
    </lineage>
</organism>
<dbReference type="InterPro" id="IPR011990">
    <property type="entry name" value="TPR-like_helical_dom_sf"/>
</dbReference>
<comment type="caution">
    <text evidence="1">The sequence shown here is derived from an EMBL/GenBank/DDBJ whole genome shotgun (WGS) entry which is preliminary data.</text>
</comment>
<sequence>MLAQQVPRRIARPSIAWSRPPIDVCIFCRSASTPDYLRRAYAKYTPPKAPSTRNKLWREKARVATAQEKKAWSDPNLPGGRFLPPLDIVEILQKSGLIKADPAVVLRLLDAMREMGSRIDGPMAKKLCLEHGVALDDMFFIARGCLYSRNSPTVRKLGKTVLLTMAANEVPQATLHLLRTAIKQDEGFRGARKAYDSPELALARHHLRKLLADKHPQAMVFEAKRLADAGKRKEAIAMLQDAIARGATEVQTYEEDAEEMHKKYSSVILKDHEAEKGESPWTVLANLQAAEKDFEGAKEAFRAGALNDDDPRAYEGLAGTFERYSPPWLEYITKAAASGSWTAMSHLGSFYSAPLDKIRDEKLRREMERLENSGAQVEWWYYYLNDKELAAIDQPPGTKLIGADFWRSFRESTLDSTLQMVRLNARQTLAIEWFELAWRSQFIFRDSQDLKYNIAMQEIIESAAPEQAFEGDPKNSLLPRLRHHKLHHSTRERMMWERITVEVNELTTSLRHRWDAMLKSVGRIFREKEQ</sequence>
<dbReference type="AlphaFoldDB" id="A0A8H4MWS5"/>
<reference evidence="1" key="1">
    <citation type="submission" date="2020-04" db="EMBL/GenBank/DDBJ databases">
        <title>Genome Assembly and Annotation of Botryosphaeria dothidea sdau 11-99, a Latent Pathogen of Apple Fruit Ring Rot in China.</title>
        <authorList>
            <person name="Yu C."/>
            <person name="Diao Y."/>
            <person name="Lu Q."/>
            <person name="Zhao J."/>
            <person name="Cui S."/>
            <person name="Peng C."/>
            <person name="He B."/>
            <person name="Liu H."/>
        </authorList>
    </citation>
    <scope>NUCLEOTIDE SEQUENCE [LARGE SCALE GENOMIC DNA]</scope>
    <source>
        <strain evidence="1">Sdau11-99</strain>
    </source>
</reference>
<evidence type="ECO:0000313" key="1">
    <source>
        <dbReference type="EMBL" id="KAF4301779.1"/>
    </source>
</evidence>
<gene>
    <name evidence="1" type="ORF">GTA08_BOTSDO09742</name>
</gene>
<name>A0A8H4MWS5_9PEZI</name>
<dbReference type="Proteomes" id="UP000572817">
    <property type="component" value="Unassembled WGS sequence"/>
</dbReference>
<protein>
    <submittedName>
        <fullName evidence="1">Tetratricopeptide-like helical protein</fullName>
    </submittedName>
</protein>
<accession>A0A8H4MWS5</accession>
<dbReference type="EMBL" id="WWBZ02000073">
    <property type="protein sequence ID" value="KAF4301779.1"/>
    <property type="molecule type" value="Genomic_DNA"/>
</dbReference>
<proteinExistence type="predicted"/>
<dbReference type="OrthoDB" id="5379420at2759"/>
<keyword evidence="2" id="KW-1185">Reference proteome</keyword>